<evidence type="ECO:0000256" key="10">
    <source>
        <dbReference type="ARBA" id="ARBA00030500"/>
    </source>
</evidence>
<feature type="binding site" evidence="14">
    <location>
        <position position="431"/>
    </location>
    <ligand>
        <name>S-adenosyl-L-methionine</name>
        <dbReference type="ChEBI" id="CHEBI:59789"/>
    </ligand>
</feature>
<dbReference type="NCBIfam" id="TIGR00755">
    <property type="entry name" value="ksgA"/>
    <property type="match status" value="1"/>
</dbReference>
<dbReference type="Pfam" id="PF03561">
    <property type="entry name" value="Allantoicase"/>
    <property type="match status" value="2"/>
</dbReference>
<keyword evidence="9 14" id="KW-0694">RNA-binding</keyword>
<comment type="similarity">
    <text evidence="2">Belongs to the allantoicase family.</text>
</comment>
<evidence type="ECO:0000256" key="5">
    <source>
        <dbReference type="ARBA" id="ARBA00022552"/>
    </source>
</evidence>
<dbReference type="SUPFAM" id="SSF53335">
    <property type="entry name" value="S-adenosyl-L-methionine-dependent methyltransferases"/>
    <property type="match status" value="1"/>
</dbReference>
<keyword evidence="18" id="KW-1185">Reference proteome</keyword>
<proteinExistence type="inferred from homology"/>
<dbReference type="Gene3D" id="2.60.120.260">
    <property type="entry name" value="Galactose-binding domain-like"/>
    <property type="match status" value="2"/>
</dbReference>
<comment type="catalytic activity">
    <reaction evidence="13">
        <text>adenosine(1779)/adenosine(1780) in 18S rRNA + 4 S-adenosyl-L-methionine = N(6)-dimethyladenosine(1779)/N(6)-dimethyladenosine(1780) in 18S rRNA + 4 S-adenosyl-L-homocysteine + 4 H(+)</text>
        <dbReference type="Rhea" id="RHEA:42780"/>
        <dbReference type="Rhea" id="RHEA-COMP:10234"/>
        <dbReference type="Rhea" id="RHEA-COMP:10236"/>
        <dbReference type="ChEBI" id="CHEBI:15378"/>
        <dbReference type="ChEBI" id="CHEBI:57856"/>
        <dbReference type="ChEBI" id="CHEBI:59789"/>
        <dbReference type="ChEBI" id="CHEBI:74411"/>
        <dbReference type="ChEBI" id="CHEBI:74493"/>
        <dbReference type="EC" id="2.1.1.183"/>
    </reaction>
</comment>
<dbReference type="PANTHER" id="PTHR12045">
    <property type="entry name" value="ALLANTOICASE"/>
    <property type="match status" value="1"/>
</dbReference>
<feature type="compositionally biased region" description="Polar residues" evidence="15">
    <location>
        <begin position="379"/>
        <end position="388"/>
    </location>
</feature>
<accession>A0ABR0E933</accession>
<evidence type="ECO:0000259" key="16">
    <source>
        <dbReference type="SMART" id="SM00650"/>
    </source>
</evidence>
<evidence type="ECO:0000256" key="8">
    <source>
        <dbReference type="ARBA" id="ARBA00022691"/>
    </source>
</evidence>
<comment type="function">
    <text evidence="1">Specifically dimethylates two adjacent adenosines in the loop of a conserved hairpin near the 3'-end of 18S rRNA in the 40S particle.</text>
</comment>
<dbReference type="SUPFAM" id="SSF49785">
    <property type="entry name" value="Galactose-binding domain-like"/>
    <property type="match status" value="2"/>
</dbReference>
<dbReference type="PROSITE" id="PS01131">
    <property type="entry name" value="RRNA_A_DIMETH"/>
    <property type="match status" value="1"/>
</dbReference>
<evidence type="ECO:0000256" key="3">
    <source>
        <dbReference type="ARBA" id="ARBA00012302"/>
    </source>
</evidence>
<dbReference type="InterPro" id="IPR005164">
    <property type="entry name" value="Allantoicase"/>
</dbReference>
<keyword evidence="5" id="KW-0698">rRNA processing</keyword>
<feature type="domain" description="Ribosomal RNA adenine methylase transferase N-terminal" evidence="16">
    <location>
        <begin position="438"/>
        <end position="608"/>
    </location>
</feature>
<dbReference type="EC" id="2.1.1.183" evidence="3"/>
<sequence>MEAPILSPQSVEDSINQAVKFIPADKIDETFKSDSIDLINKPLGSRILSFSDEWFAAAENLTTPTPPIRKPGVFTFAGAWYDGWETRRHNQDPFDWVVLRLGVASGKVKGFEVDTAFFNGNHAPEVAVQACFISDDREEEVKKKDFGEWETILPKQECGPSQRHGWLLPKITDKAYTHVRLQMFPDGGIARFRLFGEALPVLPQDVNEVFDLAATVNGGVAVKCSDQHFGTKDNLLLPGRGVDMGDGWETKRSRGVHIDWVIIKLGTPGLVTKLVVDTAHFRGNFPQKVQIFAAPKADKAPEHEDLVWEEILSPQKTGPDQEHEYAGEVIKEAEGKVFGFVKLVIIPDGGVKRRQAATKISGPSLNFTSDFLELNLTSNTPTHTTATMPKSARKPSNGISKPDPYAGAAARKGKSSQANNIFRMNTDIGQHILKNPGVAQAIVDKADVKQSDIVLEVGPGTGNLTTRILEKAKRVIAVEQDPRMAAELTKRFQGTPAAKRLELILGDVIKMEKLPYFDICISNTPYQISSPLTFKLLATSPAPRTCVLMFQREFAMRLFAKPGDKLYSRLSVNAQMWAKVDHVMKVGRNNFNPPPQVESNVVRISPKTPRPQVSYEEWDGLLRVCFVRKNRVLRSGFLGTASVMAMLEANYRTFCAQNEIVLDDGPLEGGEGMDVDEEVQEDDGAMLMDEDDEDVPDFFKEERDKQAKKLLDDPGRKKKGKVAELVRSKVKKVLEVDTELAEKRARLCDEGDFLKLLYAFNQEGIHFA</sequence>
<evidence type="ECO:0000313" key="17">
    <source>
        <dbReference type="EMBL" id="KAK4497880.1"/>
    </source>
</evidence>
<evidence type="ECO:0000256" key="7">
    <source>
        <dbReference type="ARBA" id="ARBA00022679"/>
    </source>
</evidence>
<comment type="similarity">
    <text evidence="14">Belongs to the class I-like SAM-binding methyltransferase superfamily. rRNA adenine N(6)-methyltransferase family.</text>
</comment>
<evidence type="ECO:0000313" key="18">
    <source>
        <dbReference type="Proteomes" id="UP001305779"/>
    </source>
</evidence>
<dbReference type="Proteomes" id="UP001305779">
    <property type="component" value="Unassembled WGS sequence"/>
</dbReference>
<dbReference type="InterPro" id="IPR015908">
    <property type="entry name" value="Allantoicase_dom"/>
</dbReference>
<evidence type="ECO:0000256" key="12">
    <source>
        <dbReference type="ARBA" id="ARBA00032805"/>
    </source>
</evidence>
<evidence type="ECO:0000256" key="13">
    <source>
        <dbReference type="ARBA" id="ARBA00049478"/>
    </source>
</evidence>
<feature type="binding site" evidence="14">
    <location>
        <position position="507"/>
    </location>
    <ligand>
        <name>S-adenosyl-L-methionine</name>
        <dbReference type="ChEBI" id="CHEBI:59789"/>
    </ligand>
</feature>
<keyword evidence="7 14" id="KW-0808">Transferase</keyword>
<gene>
    <name evidence="17" type="ORF">PRZ48_010535</name>
</gene>
<feature type="binding site" evidence="14">
    <location>
        <position position="479"/>
    </location>
    <ligand>
        <name>S-adenosyl-L-methionine</name>
        <dbReference type="ChEBI" id="CHEBI:59789"/>
    </ligand>
</feature>
<evidence type="ECO:0000256" key="14">
    <source>
        <dbReference type="PROSITE-ProRule" id="PRU01026"/>
    </source>
</evidence>
<protein>
    <recommendedName>
        <fullName evidence="4">Dimethyladenosine transferase</fullName>
        <ecNumber evidence="3">2.1.1.183</ecNumber>
    </recommendedName>
    <alternativeName>
        <fullName evidence="11">18S rRNA (adenine(1779)-N(6)/adenine(1780)-N(6))-dimethyltransferase</fullName>
    </alternativeName>
    <alternativeName>
        <fullName evidence="10">18S rRNA dimethylase</fullName>
    </alternativeName>
    <alternativeName>
        <fullName evidence="12">S-adenosylmethionine-6-N', N'-adenosyl(rRNA) dimethyltransferase</fullName>
    </alternativeName>
</protein>
<dbReference type="InterPro" id="IPR008979">
    <property type="entry name" value="Galactose-bd-like_sf"/>
</dbReference>
<dbReference type="InterPro" id="IPR001737">
    <property type="entry name" value="KsgA/Erm"/>
</dbReference>
<evidence type="ECO:0000256" key="9">
    <source>
        <dbReference type="ARBA" id="ARBA00022884"/>
    </source>
</evidence>
<dbReference type="SMART" id="SM00650">
    <property type="entry name" value="rADc"/>
    <property type="match status" value="1"/>
</dbReference>
<evidence type="ECO:0000256" key="4">
    <source>
        <dbReference type="ARBA" id="ARBA00015387"/>
    </source>
</evidence>
<dbReference type="InterPro" id="IPR029063">
    <property type="entry name" value="SAM-dependent_MTases_sf"/>
</dbReference>
<dbReference type="EMBL" id="JAXOVC010000008">
    <property type="protein sequence ID" value="KAK4497880.1"/>
    <property type="molecule type" value="Genomic_DNA"/>
</dbReference>
<dbReference type="NCBIfam" id="TIGR02961">
    <property type="entry name" value="allantoicase"/>
    <property type="match status" value="1"/>
</dbReference>
<dbReference type="Gene3D" id="3.40.50.150">
    <property type="entry name" value="Vaccinia Virus protein VP39"/>
    <property type="match status" value="1"/>
</dbReference>
<dbReference type="InterPro" id="IPR020596">
    <property type="entry name" value="rRNA_Ade_Mease_Trfase_CS"/>
</dbReference>
<dbReference type="InterPro" id="IPR011530">
    <property type="entry name" value="rRNA_adenine_dimethylase"/>
</dbReference>
<feature type="binding site" evidence="14">
    <location>
        <position position="458"/>
    </location>
    <ligand>
        <name>S-adenosyl-L-methionine</name>
        <dbReference type="ChEBI" id="CHEBI:59789"/>
    </ligand>
</feature>
<dbReference type="Gene3D" id="1.10.8.480">
    <property type="match status" value="1"/>
</dbReference>
<dbReference type="CDD" id="cd02440">
    <property type="entry name" value="AdoMet_MTases"/>
    <property type="match status" value="1"/>
</dbReference>
<dbReference type="HAMAP" id="MF_00813">
    <property type="entry name" value="Allantoicase"/>
    <property type="match status" value="1"/>
</dbReference>
<evidence type="ECO:0000256" key="2">
    <source>
        <dbReference type="ARBA" id="ARBA00009242"/>
    </source>
</evidence>
<evidence type="ECO:0000256" key="15">
    <source>
        <dbReference type="SAM" id="MobiDB-lite"/>
    </source>
</evidence>
<evidence type="ECO:0000256" key="1">
    <source>
        <dbReference type="ARBA" id="ARBA00002977"/>
    </source>
</evidence>
<feature type="binding site" evidence="14">
    <location>
        <position position="433"/>
    </location>
    <ligand>
        <name>S-adenosyl-L-methionine</name>
        <dbReference type="ChEBI" id="CHEBI:59789"/>
    </ligand>
</feature>
<dbReference type="PROSITE" id="PS51689">
    <property type="entry name" value="SAM_RNA_A_N6_MT"/>
    <property type="match status" value="1"/>
</dbReference>
<dbReference type="InterPro" id="IPR020598">
    <property type="entry name" value="rRNA_Ade_methylase_Trfase_N"/>
</dbReference>
<feature type="binding site" evidence="14">
    <location>
        <position position="523"/>
    </location>
    <ligand>
        <name>S-adenosyl-L-methionine</name>
        <dbReference type="ChEBI" id="CHEBI:59789"/>
    </ligand>
</feature>
<keyword evidence="6 14" id="KW-0489">Methyltransferase</keyword>
<comment type="caution">
    <text evidence="17">The sequence shown here is derived from an EMBL/GenBank/DDBJ whole genome shotgun (WGS) entry which is preliminary data.</text>
</comment>
<evidence type="ECO:0000256" key="6">
    <source>
        <dbReference type="ARBA" id="ARBA00022603"/>
    </source>
</evidence>
<dbReference type="PANTHER" id="PTHR12045:SF3">
    <property type="entry name" value="INACTIVE ALLANTOICASE-RELATED"/>
    <property type="match status" value="1"/>
</dbReference>
<reference evidence="17 18" key="1">
    <citation type="journal article" date="2023" name="G3 (Bethesda)">
        <title>A chromosome-level genome assembly of Zasmidium syzygii isolated from banana leaves.</title>
        <authorList>
            <person name="van Westerhoven A.C."/>
            <person name="Mehrabi R."/>
            <person name="Talebi R."/>
            <person name="Steentjes M.B.F."/>
            <person name="Corcolon B."/>
            <person name="Chong P.A."/>
            <person name="Kema G.H.J."/>
            <person name="Seidl M.F."/>
        </authorList>
    </citation>
    <scope>NUCLEOTIDE SEQUENCE [LARGE SCALE GENOMIC DNA]</scope>
    <source>
        <strain evidence="17 18">P124</strain>
    </source>
</reference>
<evidence type="ECO:0000256" key="11">
    <source>
        <dbReference type="ARBA" id="ARBA00032445"/>
    </source>
</evidence>
<dbReference type="Pfam" id="PF00398">
    <property type="entry name" value="RrnaAD"/>
    <property type="match status" value="1"/>
</dbReference>
<organism evidence="17 18">
    <name type="scientific">Zasmidium cellare</name>
    <name type="common">Wine cellar mold</name>
    <name type="synonym">Racodium cellare</name>
    <dbReference type="NCBI Taxonomy" id="395010"/>
    <lineage>
        <taxon>Eukaryota</taxon>
        <taxon>Fungi</taxon>
        <taxon>Dikarya</taxon>
        <taxon>Ascomycota</taxon>
        <taxon>Pezizomycotina</taxon>
        <taxon>Dothideomycetes</taxon>
        <taxon>Dothideomycetidae</taxon>
        <taxon>Mycosphaerellales</taxon>
        <taxon>Mycosphaerellaceae</taxon>
        <taxon>Zasmidium</taxon>
    </lineage>
</organism>
<keyword evidence="8 14" id="KW-0949">S-adenosyl-L-methionine</keyword>
<feature type="region of interest" description="Disordered" evidence="15">
    <location>
        <begin position="379"/>
        <end position="416"/>
    </location>
</feature>
<name>A0ABR0E933_ZASCE</name>